<comment type="caution">
    <text evidence="1">The sequence shown here is derived from an EMBL/GenBank/DDBJ whole genome shotgun (WGS) entry which is preliminary data.</text>
</comment>
<dbReference type="EMBL" id="BJXC01000018">
    <property type="protein sequence ID" value="GEM52713.1"/>
    <property type="molecule type" value="Genomic_DNA"/>
</dbReference>
<sequence length="152" mass="17456">MIKILGFLVVTFLGFSTYKEINLEKVRANYSKMSTDKQLCINTIVELDNVKNKSAIYLGYLGGIQTINAKHLSNPLNKLKTFNKGKKNIEKAISIEPENLELRFIRLSVQKNAPSFLNYDSNVEEDTELLLKNSHRVRSIILRNNIDEILNR</sequence>
<proteinExistence type="predicted"/>
<organism evidence="1 2">
    <name type="scientific">Empedobacter brevis NBRC 14943 = ATCC 43319</name>
    <dbReference type="NCBI Taxonomy" id="1218108"/>
    <lineage>
        <taxon>Bacteria</taxon>
        <taxon>Pseudomonadati</taxon>
        <taxon>Bacteroidota</taxon>
        <taxon>Flavobacteriia</taxon>
        <taxon>Flavobacteriales</taxon>
        <taxon>Weeksellaceae</taxon>
        <taxon>Empedobacter</taxon>
    </lineage>
</organism>
<evidence type="ECO:0000313" key="2">
    <source>
        <dbReference type="Proteomes" id="UP000321245"/>
    </source>
</evidence>
<name>A0A511NIW0_9FLAO</name>
<keyword evidence="2" id="KW-1185">Reference proteome</keyword>
<accession>A0A511NIW0</accession>
<protein>
    <submittedName>
        <fullName evidence="1">Uncharacterized protein</fullName>
    </submittedName>
</protein>
<dbReference type="RefSeq" id="WP_146810691.1">
    <property type="nucleotide sequence ID" value="NZ_BJXC01000018.1"/>
</dbReference>
<gene>
    <name evidence="1" type="ORF">EB1_25030</name>
</gene>
<evidence type="ECO:0000313" key="1">
    <source>
        <dbReference type="EMBL" id="GEM52713.1"/>
    </source>
</evidence>
<reference evidence="1 2" key="1">
    <citation type="submission" date="2019-07" db="EMBL/GenBank/DDBJ databases">
        <title>Whole genome shotgun sequence of Empedobacter brevis NBRC 14943.</title>
        <authorList>
            <person name="Hosoyama A."/>
            <person name="Uohara A."/>
            <person name="Ohji S."/>
            <person name="Ichikawa N."/>
        </authorList>
    </citation>
    <scope>NUCLEOTIDE SEQUENCE [LARGE SCALE GENOMIC DNA]</scope>
    <source>
        <strain evidence="1 2">NBRC 14943</strain>
    </source>
</reference>
<dbReference type="Proteomes" id="UP000321245">
    <property type="component" value="Unassembled WGS sequence"/>
</dbReference>
<dbReference type="AlphaFoldDB" id="A0A511NIW0"/>